<reference evidence="2 3" key="1">
    <citation type="journal article" date="2019" name="Int. J. Syst. Evol. Microbiol.">
        <title>The Global Catalogue of Microorganisms (GCM) 10K type strain sequencing project: providing services to taxonomists for standard genome sequencing and annotation.</title>
        <authorList>
            <consortium name="The Broad Institute Genomics Platform"/>
            <consortium name="The Broad Institute Genome Sequencing Center for Infectious Disease"/>
            <person name="Wu L."/>
            <person name="Ma J."/>
        </authorList>
    </citation>
    <scope>NUCLEOTIDE SEQUENCE [LARGE SCALE GENOMIC DNA]</scope>
    <source>
        <strain evidence="2 3">JCM 4805</strain>
    </source>
</reference>
<dbReference type="EMBL" id="BAAABY010000007">
    <property type="protein sequence ID" value="GAA0446796.1"/>
    <property type="molecule type" value="Genomic_DNA"/>
</dbReference>
<keyword evidence="3" id="KW-1185">Reference proteome</keyword>
<name>A0ABN0ZG93_9ACTN</name>
<protein>
    <submittedName>
        <fullName evidence="2">Uncharacterized protein</fullName>
    </submittedName>
</protein>
<feature type="region of interest" description="Disordered" evidence="1">
    <location>
        <begin position="60"/>
        <end position="85"/>
    </location>
</feature>
<comment type="caution">
    <text evidence="2">The sequence shown here is derived from an EMBL/GenBank/DDBJ whole genome shotgun (WGS) entry which is preliminary data.</text>
</comment>
<evidence type="ECO:0000313" key="2">
    <source>
        <dbReference type="EMBL" id="GAA0446796.1"/>
    </source>
</evidence>
<evidence type="ECO:0000313" key="3">
    <source>
        <dbReference type="Proteomes" id="UP001500909"/>
    </source>
</evidence>
<dbReference type="Proteomes" id="UP001500909">
    <property type="component" value="Unassembled WGS sequence"/>
</dbReference>
<accession>A0ABN0ZG93</accession>
<proteinExistence type="predicted"/>
<evidence type="ECO:0000256" key="1">
    <source>
        <dbReference type="SAM" id="MobiDB-lite"/>
    </source>
</evidence>
<organism evidence="2 3">
    <name type="scientific">Streptomyces olivaceiscleroticus</name>
    <dbReference type="NCBI Taxonomy" id="68245"/>
    <lineage>
        <taxon>Bacteria</taxon>
        <taxon>Bacillati</taxon>
        <taxon>Actinomycetota</taxon>
        <taxon>Actinomycetes</taxon>
        <taxon>Kitasatosporales</taxon>
        <taxon>Streptomycetaceae</taxon>
        <taxon>Streptomyces</taxon>
    </lineage>
</organism>
<feature type="region of interest" description="Disordered" evidence="1">
    <location>
        <begin position="207"/>
        <end position="239"/>
    </location>
</feature>
<gene>
    <name evidence="2" type="ORF">GCM10010361_08460</name>
</gene>
<sequence>MARDRAQQHDALREAVREGRMAPDIAAALSDPQTGDRLPFHGFEVVTDLAELRGAGAGPVDVAGPSRSGHSCRSRPRLSSRAWSAAEPSTRSLRYSCRQYTGPAGVGVALPRAPQRSLGTAVEREHKISVARAVLSACADQGYGVAGSLATRLHQVDGAREPDDNDLFTDHVVNGKAVRGRITAALREAGYTVDQLVAWNTYPDGAGEQNRKLSVSQRPPHRRSGRSQGVGSVDMGRAGPVVQRRRAALHTGESPFRMAGRAILRYPALRGPSHGGRVTGSACPPGCAR</sequence>